<dbReference type="InParanoid" id="F0ZGR9"/>
<dbReference type="VEuPathDB" id="AmoebaDB:DICPUDRAFT_91748"/>
<reference evidence="2" key="1">
    <citation type="journal article" date="2011" name="Genome Biol.">
        <title>Comparative genomics of the social amoebae Dictyostelium discoideum and Dictyostelium purpureum.</title>
        <authorList>
            <consortium name="US DOE Joint Genome Institute (JGI-PGF)"/>
            <person name="Sucgang R."/>
            <person name="Kuo A."/>
            <person name="Tian X."/>
            <person name="Salerno W."/>
            <person name="Parikh A."/>
            <person name="Feasley C.L."/>
            <person name="Dalin E."/>
            <person name="Tu H."/>
            <person name="Huang E."/>
            <person name="Barry K."/>
            <person name="Lindquist E."/>
            <person name="Shapiro H."/>
            <person name="Bruce D."/>
            <person name="Schmutz J."/>
            <person name="Salamov A."/>
            <person name="Fey P."/>
            <person name="Gaudet P."/>
            <person name="Anjard C."/>
            <person name="Babu M.M."/>
            <person name="Basu S."/>
            <person name="Bushmanova Y."/>
            <person name="van der Wel H."/>
            <person name="Katoh-Kurasawa M."/>
            <person name="Dinh C."/>
            <person name="Coutinho P.M."/>
            <person name="Saito T."/>
            <person name="Elias M."/>
            <person name="Schaap P."/>
            <person name="Kay R.R."/>
            <person name="Henrissat B."/>
            <person name="Eichinger L."/>
            <person name="Rivero F."/>
            <person name="Putnam N.H."/>
            <person name="West C.M."/>
            <person name="Loomis W.F."/>
            <person name="Chisholm R.L."/>
            <person name="Shaulsky G."/>
            <person name="Strassmann J.E."/>
            <person name="Queller D.C."/>
            <person name="Kuspa A."/>
            <person name="Grigoriev I.V."/>
        </authorList>
    </citation>
    <scope>NUCLEOTIDE SEQUENCE [LARGE SCALE GENOMIC DNA]</scope>
    <source>
        <strain evidence="2">QSDP1</strain>
    </source>
</reference>
<evidence type="ECO:0000313" key="1">
    <source>
        <dbReference type="EMBL" id="EGC36873.1"/>
    </source>
</evidence>
<name>F0ZGR9_DICPU</name>
<gene>
    <name evidence="1" type="ORF">DICPUDRAFT_91748</name>
</gene>
<organism evidence="1 2">
    <name type="scientific">Dictyostelium purpureum</name>
    <name type="common">Slime mold</name>
    <dbReference type="NCBI Taxonomy" id="5786"/>
    <lineage>
        <taxon>Eukaryota</taxon>
        <taxon>Amoebozoa</taxon>
        <taxon>Evosea</taxon>
        <taxon>Eumycetozoa</taxon>
        <taxon>Dictyostelia</taxon>
        <taxon>Dictyosteliales</taxon>
        <taxon>Dictyosteliaceae</taxon>
        <taxon>Dictyostelium</taxon>
    </lineage>
</organism>
<dbReference type="GeneID" id="10504010"/>
<dbReference type="EMBL" id="GL871014">
    <property type="protein sequence ID" value="EGC36873.1"/>
    <property type="molecule type" value="Genomic_DNA"/>
</dbReference>
<evidence type="ECO:0000313" key="2">
    <source>
        <dbReference type="Proteomes" id="UP000001064"/>
    </source>
</evidence>
<keyword evidence="2" id="KW-1185">Reference proteome</keyword>
<protein>
    <submittedName>
        <fullName evidence="1">Expressed protein</fullName>
    </submittedName>
</protein>
<dbReference type="KEGG" id="dpp:DICPUDRAFT_91748"/>
<accession>F0ZGR9</accession>
<dbReference type="AlphaFoldDB" id="F0ZGR9"/>
<proteinExistence type="predicted"/>
<dbReference type="Proteomes" id="UP000001064">
    <property type="component" value="Unassembled WGS sequence"/>
</dbReference>
<dbReference type="RefSeq" id="XP_003286595.1">
    <property type="nucleotide sequence ID" value="XM_003286547.1"/>
</dbReference>
<sequence length="207" mass="23668">MKELLVNSPNYTNEIPRVEIGICRDKVYSFDTRRLLAHTLAKEQNPGVFIRYKKISGEHLQKRIDKIFSPRPWNGIVTAMRYGGKNSESQPYINPPLRPQLENSVGKGFKYFPNVRNGADTDPNGFPIVKKKAEKIYSFLQEKDKNGSETAKKILEETKNTLKSKGPEAARNYLIAQKEVQSLFEKNDQIQFSSTFDLKKPFDQGAP</sequence>